<keyword evidence="2" id="KW-1185">Reference proteome</keyword>
<organism evidence="1 2">
    <name type="scientific">Paenibacillus tritici</name>
    <dbReference type="NCBI Taxonomy" id="1873425"/>
    <lineage>
        <taxon>Bacteria</taxon>
        <taxon>Bacillati</taxon>
        <taxon>Bacillota</taxon>
        <taxon>Bacilli</taxon>
        <taxon>Bacillales</taxon>
        <taxon>Paenibacillaceae</taxon>
        <taxon>Paenibacillus</taxon>
    </lineage>
</organism>
<reference evidence="1 2" key="1">
    <citation type="submission" date="2020-05" db="EMBL/GenBank/DDBJ databases">
        <title>Paenibacillus glebae, sp. nov., Paenibacillus humi sp. nov., Paenibacillus pedi sp. nov., Paenibacillus terrestris sp. nov. and Paenibacillus terricola sp. nov., isolated from a forest top soil sample.</title>
        <authorList>
            <person name="Qi S."/>
            <person name="Carlier A."/>
            <person name="Cnockaert M."/>
            <person name="Vandamme P."/>
        </authorList>
    </citation>
    <scope>NUCLEOTIDE SEQUENCE [LARGE SCALE GENOMIC DNA]</scope>
    <source>
        <strain evidence="1 2">LMG 29502</strain>
    </source>
</reference>
<accession>A0ABX2DL64</accession>
<name>A0ABX2DL64_9BACL</name>
<comment type="caution">
    <text evidence="1">The sequence shown here is derived from an EMBL/GenBank/DDBJ whole genome shotgun (WGS) entry which is preliminary data.</text>
</comment>
<proteinExistence type="predicted"/>
<evidence type="ECO:0000313" key="2">
    <source>
        <dbReference type="Proteomes" id="UP000711047"/>
    </source>
</evidence>
<dbReference type="EMBL" id="JABMKX010000003">
    <property type="protein sequence ID" value="NQX45200.1"/>
    <property type="molecule type" value="Genomic_DNA"/>
</dbReference>
<evidence type="ECO:0008006" key="3">
    <source>
        <dbReference type="Google" id="ProtNLM"/>
    </source>
</evidence>
<sequence>MNFKKKTSLILVAIFILIVGTGFAIYTNQTNNRVDSTEEGNQIKSDVLTQVSLAFDIDKEHYYVCDIETLNDKLAELYKDDENISKLIYEEYYNEKYEKASPTVILINKDLKDVILGFINKNNEKVSSTIFQGSNGEWETSVASKK</sequence>
<protein>
    <recommendedName>
        <fullName evidence="3">DUF4878 domain-containing protein</fullName>
    </recommendedName>
</protein>
<evidence type="ECO:0000313" key="1">
    <source>
        <dbReference type="EMBL" id="NQX45200.1"/>
    </source>
</evidence>
<dbReference type="Proteomes" id="UP000711047">
    <property type="component" value="Unassembled WGS sequence"/>
</dbReference>
<gene>
    <name evidence="1" type="ORF">HQN87_07635</name>
</gene>
<dbReference type="RefSeq" id="WP_173130088.1">
    <property type="nucleotide sequence ID" value="NZ_JABMKX010000003.1"/>
</dbReference>